<feature type="region of interest" description="Disordered" evidence="1">
    <location>
        <begin position="95"/>
        <end position="137"/>
    </location>
</feature>
<feature type="compositionally biased region" description="Basic and acidic residues" evidence="1">
    <location>
        <begin position="34"/>
        <end position="43"/>
    </location>
</feature>
<accession>A0A7X1J8P1</accession>
<dbReference type="InterPro" id="IPR021401">
    <property type="entry name" value="DUF3040"/>
</dbReference>
<protein>
    <submittedName>
        <fullName evidence="3">DUF3040 domain-containing protein</fullName>
    </submittedName>
</protein>
<dbReference type="Proteomes" id="UP000584670">
    <property type="component" value="Unassembled WGS sequence"/>
</dbReference>
<evidence type="ECO:0000256" key="2">
    <source>
        <dbReference type="SAM" id="Phobius"/>
    </source>
</evidence>
<evidence type="ECO:0000256" key="1">
    <source>
        <dbReference type="SAM" id="MobiDB-lite"/>
    </source>
</evidence>
<comment type="caution">
    <text evidence="3">The sequence shown here is derived from an EMBL/GenBank/DDBJ whole genome shotgun (WGS) entry which is preliminary data.</text>
</comment>
<keyword evidence="2" id="KW-1133">Transmembrane helix</keyword>
<name>A0A7X1J8P1_9ACTN</name>
<gene>
    <name evidence="3" type="ORF">H4N64_32350</name>
</gene>
<evidence type="ECO:0000313" key="3">
    <source>
        <dbReference type="EMBL" id="MBC2906166.1"/>
    </source>
</evidence>
<proteinExistence type="predicted"/>
<reference evidence="3 4" key="1">
    <citation type="submission" date="2020-08" db="EMBL/GenBank/DDBJ databases">
        <title>Streptomyces sp. PSKA01 genome sequencing and assembly.</title>
        <authorList>
            <person name="Mandal S."/>
            <person name="Maiti P.K."/>
            <person name="Das P."/>
        </authorList>
    </citation>
    <scope>NUCLEOTIDE SEQUENCE [LARGE SCALE GENOMIC DNA]</scope>
    <source>
        <strain evidence="3 4">PSKA01</strain>
    </source>
</reference>
<keyword evidence="2" id="KW-0472">Membrane</keyword>
<dbReference type="RefSeq" id="WP_186286002.1">
    <property type="nucleotide sequence ID" value="NZ_JACMSF010000046.1"/>
</dbReference>
<dbReference type="AlphaFoldDB" id="A0A7X1J8P1"/>
<sequence>MDQYVLSSQVIGMSPSMDDRHILAEMERHLSRDDPELVERMDALNHQFPDDENDSGTRNDEQQRYDWRWKAIVVFAIVLAAGLILTAIFSRTPSTDDKHAPPYGRAPAVSVHTPGPGLLAAAPDSTGHHLQKQLLHA</sequence>
<evidence type="ECO:0000313" key="4">
    <source>
        <dbReference type="Proteomes" id="UP000584670"/>
    </source>
</evidence>
<feature type="transmembrane region" description="Helical" evidence="2">
    <location>
        <begin position="67"/>
        <end position="89"/>
    </location>
</feature>
<organism evidence="3 4">
    <name type="scientific">Streptomyces cupreus</name>
    <dbReference type="NCBI Taxonomy" id="2759956"/>
    <lineage>
        <taxon>Bacteria</taxon>
        <taxon>Bacillati</taxon>
        <taxon>Actinomycetota</taxon>
        <taxon>Actinomycetes</taxon>
        <taxon>Kitasatosporales</taxon>
        <taxon>Streptomycetaceae</taxon>
        <taxon>Streptomyces</taxon>
    </lineage>
</organism>
<keyword evidence="2" id="KW-0812">Transmembrane</keyword>
<dbReference type="Pfam" id="PF11239">
    <property type="entry name" value="DUF3040"/>
    <property type="match status" value="1"/>
</dbReference>
<keyword evidence="4" id="KW-1185">Reference proteome</keyword>
<feature type="region of interest" description="Disordered" evidence="1">
    <location>
        <begin position="34"/>
        <end position="62"/>
    </location>
</feature>
<dbReference type="EMBL" id="JACMSF010000046">
    <property type="protein sequence ID" value="MBC2906166.1"/>
    <property type="molecule type" value="Genomic_DNA"/>
</dbReference>